<reference evidence="1 2" key="1">
    <citation type="journal article" date="2012" name="Eukaryot. Cell">
        <title>Genome sequence of the fungus Glarea lozoyensis: the first genome sequence of a species from the Helotiaceae family.</title>
        <authorList>
            <person name="Youssar L."/>
            <person name="Gruening B.A."/>
            <person name="Erxleben A."/>
            <person name="Guenther S."/>
            <person name="Huettel W."/>
        </authorList>
    </citation>
    <scope>NUCLEOTIDE SEQUENCE [LARGE SCALE GENOMIC DNA]</scope>
    <source>
        <strain evidence="2">ATCC 74030 / MF5533</strain>
    </source>
</reference>
<gene>
    <name evidence="1" type="ORF">M7I_0007</name>
</gene>
<evidence type="ECO:0000313" key="1">
    <source>
        <dbReference type="EMBL" id="EHL03817.1"/>
    </source>
</evidence>
<sequence>MSPRIYEFFIKYPRKARATARSISTSRRRGIDTSARGSKRILVGHIEPIRKQDLFTSCVNHGEGAEVRSGRSSRHQRL</sequence>
<dbReference type="EMBL" id="AGUE01000001">
    <property type="protein sequence ID" value="EHL03817.1"/>
    <property type="molecule type" value="Genomic_DNA"/>
</dbReference>
<dbReference type="HOGENOM" id="CLU_2622241_0_0_1"/>
<keyword evidence="2" id="KW-1185">Reference proteome</keyword>
<evidence type="ECO:0000313" key="2">
    <source>
        <dbReference type="Proteomes" id="UP000005446"/>
    </source>
</evidence>
<comment type="caution">
    <text evidence="1">The sequence shown here is derived from an EMBL/GenBank/DDBJ whole genome shotgun (WGS) entry which is preliminary data.</text>
</comment>
<dbReference type="AlphaFoldDB" id="H0EC74"/>
<name>H0EC74_GLAL7</name>
<organism evidence="1 2">
    <name type="scientific">Glarea lozoyensis (strain ATCC 74030 / MF5533)</name>
    <dbReference type="NCBI Taxonomy" id="1104152"/>
    <lineage>
        <taxon>Eukaryota</taxon>
        <taxon>Fungi</taxon>
        <taxon>Dikarya</taxon>
        <taxon>Ascomycota</taxon>
        <taxon>Pezizomycotina</taxon>
        <taxon>Leotiomycetes</taxon>
        <taxon>Helotiales</taxon>
        <taxon>Helotiaceae</taxon>
        <taxon>Glarea</taxon>
    </lineage>
</organism>
<protein>
    <submittedName>
        <fullName evidence="1">Uncharacterized protein</fullName>
    </submittedName>
</protein>
<proteinExistence type="predicted"/>
<dbReference type="InParanoid" id="H0EC74"/>
<dbReference type="Proteomes" id="UP000005446">
    <property type="component" value="Unassembled WGS sequence"/>
</dbReference>
<accession>H0EC74</accession>